<evidence type="ECO:0000313" key="3">
    <source>
        <dbReference type="Proteomes" id="UP000321058"/>
    </source>
</evidence>
<protein>
    <submittedName>
        <fullName evidence="2">Uncharacterized protein</fullName>
    </submittedName>
</protein>
<comment type="caution">
    <text evidence="2">The sequence shown here is derived from an EMBL/GenBank/DDBJ whole genome shotgun (WGS) entry which is preliminary data.</text>
</comment>
<evidence type="ECO:0000256" key="1">
    <source>
        <dbReference type="SAM" id="MobiDB-lite"/>
    </source>
</evidence>
<sequence length="106" mass="11618">MVARARSAPVVELADAEGETSIGDAMVMMSWLGVRRQDWLGWPADFFDRDLIAFSQEKTDLPNVLPWSIVPELVERVAAAKKRRADSAVSARTSSMTGKDGPGRTL</sequence>
<gene>
    <name evidence="2" type="ORF">RSO01_39400</name>
</gene>
<accession>A0A512NCY3</accession>
<proteinExistence type="predicted"/>
<feature type="region of interest" description="Disordered" evidence="1">
    <location>
        <begin position="82"/>
        <end position="106"/>
    </location>
</feature>
<name>A0A512NCY3_9HYPH</name>
<dbReference type="AlphaFoldDB" id="A0A512NCY3"/>
<evidence type="ECO:0000313" key="2">
    <source>
        <dbReference type="EMBL" id="GEP56774.1"/>
    </source>
</evidence>
<organism evidence="2 3">
    <name type="scientific">Reyranella soli</name>
    <dbReference type="NCBI Taxonomy" id="1230389"/>
    <lineage>
        <taxon>Bacteria</taxon>
        <taxon>Pseudomonadati</taxon>
        <taxon>Pseudomonadota</taxon>
        <taxon>Alphaproteobacteria</taxon>
        <taxon>Hyphomicrobiales</taxon>
        <taxon>Reyranellaceae</taxon>
        <taxon>Reyranella</taxon>
    </lineage>
</organism>
<reference evidence="2 3" key="1">
    <citation type="submission" date="2019-07" db="EMBL/GenBank/DDBJ databases">
        <title>Whole genome shotgun sequence of Reyranella soli NBRC 108950.</title>
        <authorList>
            <person name="Hosoyama A."/>
            <person name="Uohara A."/>
            <person name="Ohji S."/>
            <person name="Ichikawa N."/>
        </authorList>
    </citation>
    <scope>NUCLEOTIDE SEQUENCE [LARGE SCALE GENOMIC DNA]</scope>
    <source>
        <strain evidence="2 3">NBRC 108950</strain>
    </source>
</reference>
<dbReference type="EMBL" id="BKAJ01000070">
    <property type="protein sequence ID" value="GEP56774.1"/>
    <property type="molecule type" value="Genomic_DNA"/>
</dbReference>
<dbReference type="Proteomes" id="UP000321058">
    <property type="component" value="Unassembled WGS sequence"/>
</dbReference>
<keyword evidence="3" id="KW-1185">Reference proteome</keyword>